<keyword evidence="1" id="KW-0862">Zinc</keyword>
<name>A0A0F6QW38_9CORY</name>
<sequence length="219" mass="24417">MTTTQNQTLTEVVTCEDGLKRSPWAANNPLLEEYYDTEWGVPLYDERDLFELLCLEGFQAGLSWATVLRKRDAFRHAFADFDPDVVATFDEAKVEQLLNDASIIRNRRKIESAINNAKATLELRAEGGLSEFIWSFTPLETPCPVYAEDVPQTSPESCAMSKALRKAGFSFVGPVTCFAMMEALGMVDTHLVGSHRRGRTGIWAPSSRDGQLARQSSES</sequence>
<keyword evidence="3" id="KW-1185">Reference proteome</keyword>
<dbReference type="AlphaFoldDB" id="A0A0F6QW38"/>
<accession>A0A0F6QW38</accession>
<gene>
    <name evidence="2" type="ORF">UL81_03850</name>
</gene>
<keyword evidence="2" id="KW-0326">Glycosidase</keyword>
<dbReference type="Pfam" id="PF03352">
    <property type="entry name" value="Adenine_glyco"/>
    <property type="match status" value="1"/>
</dbReference>
<dbReference type="GO" id="GO:0006284">
    <property type="term" value="P:base-excision repair"/>
    <property type="evidence" value="ECO:0007669"/>
    <property type="project" value="InterPro"/>
</dbReference>
<dbReference type="InterPro" id="IPR052891">
    <property type="entry name" value="DNA-3mA_glycosylase"/>
</dbReference>
<feature type="binding site" evidence="1">
    <location>
        <position position="190"/>
    </location>
    <ligand>
        <name>Zn(2+)</name>
        <dbReference type="ChEBI" id="CHEBI:29105"/>
    </ligand>
</feature>
<evidence type="ECO:0000256" key="1">
    <source>
        <dbReference type="PIRSR" id="PIRSR605019-1"/>
    </source>
</evidence>
<dbReference type="GO" id="GO:0008725">
    <property type="term" value="F:DNA-3-methyladenine glycosylase activity"/>
    <property type="evidence" value="ECO:0007669"/>
    <property type="project" value="UniProtKB-EC"/>
</dbReference>
<dbReference type="PANTHER" id="PTHR30037">
    <property type="entry name" value="DNA-3-METHYLADENINE GLYCOSYLASE 1"/>
    <property type="match status" value="1"/>
</dbReference>
<reference evidence="2 3" key="1">
    <citation type="journal article" date="2015" name="Genome Announc.">
        <title>Complete Genome Sequence of Corynebacterium camporealensis DSM 44610, Isolated from the Milk of a Manchega Sheep with Subclinical Mastitis.</title>
        <authorList>
            <person name="Ruckert C."/>
            <person name="Albersmeier A."/>
            <person name="Winkler A."/>
            <person name="Tauch A."/>
        </authorList>
    </citation>
    <scope>NUCLEOTIDE SEQUENCE [LARGE SCALE GENOMIC DNA]</scope>
    <source>
        <strain evidence="2 3">DSM 44610</strain>
    </source>
</reference>
<dbReference type="HOGENOM" id="CLU_083758_0_0_11"/>
<organism evidence="2 3">
    <name type="scientific">Corynebacterium camporealensis</name>
    <dbReference type="NCBI Taxonomy" id="161896"/>
    <lineage>
        <taxon>Bacteria</taxon>
        <taxon>Bacillati</taxon>
        <taxon>Actinomycetota</taxon>
        <taxon>Actinomycetes</taxon>
        <taxon>Mycobacteriales</taxon>
        <taxon>Corynebacteriaceae</taxon>
        <taxon>Corynebacterium</taxon>
    </lineage>
</organism>
<dbReference type="PANTHER" id="PTHR30037:SF4">
    <property type="entry name" value="DNA-3-METHYLADENINE GLYCOSYLASE I"/>
    <property type="match status" value="1"/>
</dbReference>
<dbReference type="GO" id="GO:0046872">
    <property type="term" value="F:metal ion binding"/>
    <property type="evidence" value="ECO:0007669"/>
    <property type="project" value="UniProtKB-KW"/>
</dbReference>
<evidence type="ECO:0000313" key="2">
    <source>
        <dbReference type="EMBL" id="AKE38745.1"/>
    </source>
</evidence>
<evidence type="ECO:0000313" key="3">
    <source>
        <dbReference type="Proteomes" id="UP000033566"/>
    </source>
</evidence>
<dbReference type="Proteomes" id="UP000033566">
    <property type="component" value="Chromosome"/>
</dbReference>
<protein>
    <submittedName>
        <fullName evidence="2">DNA-3-methyladenine glycosylase I</fullName>
        <ecNumber evidence="2">3.2.2.20</ecNumber>
    </submittedName>
</protein>
<dbReference type="InterPro" id="IPR011257">
    <property type="entry name" value="DNA_glycosylase"/>
</dbReference>
<proteinExistence type="predicted"/>
<dbReference type="STRING" id="161896.UL81_03850"/>
<dbReference type="EC" id="3.2.2.20" evidence="2"/>
<dbReference type="EMBL" id="CP011311">
    <property type="protein sequence ID" value="AKE38745.1"/>
    <property type="molecule type" value="Genomic_DNA"/>
</dbReference>
<keyword evidence="2" id="KW-0378">Hydrolase</keyword>
<dbReference type="OrthoDB" id="9807664at2"/>
<dbReference type="Gene3D" id="1.10.340.30">
    <property type="entry name" value="Hypothetical protein, domain 2"/>
    <property type="match status" value="1"/>
</dbReference>
<dbReference type="RefSeq" id="WP_035107142.1">
    <property type="nucleotide sequence ID" value="NZ_CP011311.1"/>
</dbReference>
<dbReference type="PATRIC" id="fig|161896.4.peg.756"/>
<dbReference type="InterPro" id="IPR005019">
    <property type="entry name" value="Adenine_glyco"/>
</dbReference>
<dbReference type="KEGG" id="ccj:UL81_03850"/>
<dbReference type="SUPFAM" id="SSF48150">
    <property type="entry name" value="DNA-glycosylase"/>
    <property type="match status" value="1"/>
</dbReference>
<keyword evidence="1" id="KW-0479">Metal-binding</keyword>